<name>A0A0R0IQF7_SOYBN</name>
<reference evidence="2" key="2">
    <citation type="submission" date="2018-02" db="UniProtKB">
        <authorList>
            <consortium name="EnsemblPlants"/>
        </authorList>
    </citation>
    <scope>IDENTIFICATION</scope>
    <source>
        <strain evidence="2">Williams 82</strain>
    </source>
</reference>
<evidence type="ECO:0000313" key="2">
    <source>
        <dbReference type="EnsemblPlants" id="KRH44426"/>
    </source>
</evidence>
<dbReference type="AlphaFoldDB" id="A0A0R0IQF7"/>
<dbReference type="EMBL" id="CM000841">
    <property type="protein sequence ID" value="KRH44426.1"/>
    <property type="molecule type" value="Genomic_DNA"/>
</dbReference>
<sequence length="85" mass="9581">MINEAKWVPFVNTKVCINEIHHINEIIKEAADARTIKTHFLLPCIISLQVLAYLIMDQAKASIGSIHFLRSMSSEARIAEFTALT</sequence>
<organism evidence="1">
    <name type="scientific">Glycine max</name>
    <name type="common">Soybean</name>
    <name type="synonym">Glycine hispida</name>
    <dbReference type="NCBI Taxonomy" id="3847"/>
    <lineage>
        <taxon>Eukaryota</taxon>
        <taxon>Viridiplantae</taxon>
        <taxon>Streptophyta</taxon>
        <taxon>Embryophyta</taxon>
        <taxon>Tracheophyta</taxon>
        <taxon>Spermatophyta</taxon>
        <taxon>Magnoliopsida</taxon>
        <taxon>eudicotyledons</taxon>
        <taxon>Gunneridae</taxon>
        <taxon>Pentapetalae</taxon>
        <taxon>rosids</taxon>
        <taxon>fabids</taxon>
        <taxon>Fabales</taxon>
        <taxon>Fabaceae</taxon>
        <taxon>Papilionoideae</taxon>
        <taxon>50 kb inversion clade</taxon>
        <taxon>NPAAA clade</taxon>
        <taxon>indigoferoid/millettioid clade</taxon>
        <taxon>Phaseoleae</taxon>
        <taxon>Glycine</taxon>
        <taxon>Glycine subgen. Soja</taxon>
    </lineage>
</organism>
<evidence type="ECO:0000313" key="1">
    <source>
        <dbReference type="EMBL" id="KRH44426.1"/>
    </source>
</evidence>
<dbReference type="InParanoid" id="A0A0R0IQF7"/>
<gene>
    <name evidence="1" type="ORF">GLYMA_08G210400</name>
</gene>
<dbReference type="Gramene" id="KRH44426">
    <property type="protein sequence ID" value="KRH44426"/>
    <property type="gene ID" value="GLYMA_08G210400"/>
</dbReference>
<proteinExistence type="predicted"/>
<evidence type="ECO:0000313" key="3">
    <source>
        <dbReference type="Proteomes" id="UP000008827"/>
    </source>
</evidence>
<dbReference type="Proteomes" id="UP000008827">
    <property type="component" value="Chromosome 8"/>
</dbReference>
<keyword evidence="3" id="KW-1185">Reference proteome</keyword>
<reference evidence="1" key="3">
    <citation type="submission" date="2018-07" db="EMBL/GenBank/DDBJ databases">
        <title>WGS assembly of Glycine max.</title>
        <authorList>
            <person name="Schmutz J."/>
            <person name="Cannon S."/>
            <person name="Schlueter J."/>
            <person name="Ma J."/>
            <person name="Mitros T."/>
            <person name="Nelson W."/>
            <person name="Hyten D."/>
            <person name="Song Q."/>
            <person name="Thelen J."/>
            <person name="Cheng J."/>
            <person name="Xu D."/>
            <person name="Hellsten U."/>
            <person name="May G."/>
            <person name="Yu Y."/>
            <person name="Sakurai T."/>
            <person name="Umezawa T."/>
            <person name="Bhattacharyya M."/>
            <person name="Sandhu D."/>
            <person name="Valliyodan B."/>
            <person name="Lindquist E."/>
            <person name="Peto M."/>
            <person name="Grant D."/>
            <person name="Shu S."/>
            <person name="Goodstein D."/>
            <person name="Barry K."/>
            <person name="Futrell-Griggs M."/>
            <person name="Abernathy B."/>
            <person name="Du J."/>
            <person name="Tian Z."/>
            <person name="Zhu L."/>
            <person name="Gill N."/>
            <person name="Joshi T."/>
            <person name="Libault M."/>
            <person name="Sethuraman A."/>
            <person name="Zhang X."/>
            <person name="Shinozaki K."/>
            <person name="Nguyen H."/>
            <person name="Wing R."/>
            <person name="Cregan P."/>
            <person name="Specht J."/>
            <person name="Grimwood J."/>
            <person name="Rokhsar D."/>
            <person name="Stacey G."/>
            <person name="Shoemaker R."/>
            <person name="Jackson S."/>
        </authorList>
    </citation>
    <scope>NUCLEOTIDE SEQUENCE</scope>
    <source>
        <tissue evidence="1">Callus</tissue>
    </source>
</reference>
<protein>
    <submittedName>
        <fullName evidence="1 2">Uncharacterized protein</fullName>
    </submittedName>
</protein>
<dbReference type="EnsemblPlants" id="KRH44426">
    <property type="protein sequence ID" value="KRH44426"/>
    <property type="gene ID" value="GLYMA_08G210400"/>
</dbReference>
<reference evidence="1 2" key="1">
    <citation type="journal article" date="2010" name="Nature">
        <title>Genome sequence of the palaeopolyploid soybean.</title>
        <authorList>
            <person name="Schmutz J."/>
            <person name="Cannon S.B."/>
            <person name="Schlueter J."/>
            <person name="Ma J."/>
            <person name="Mitros T."/>
            <person name="Nelson W."/>
            <person name="Hyten D.L."/>
            <person name="Song Q."/>
            <person name="Thelen J.J."/>
            <person name="Cheng J."/>
            <person name="Xu D."/>
            <person name="Hellsten U."/>
            <person name="May G.D."/>
            <person name="Yu Y."/>
            <person name="Sakurai T."/>
            <person name="Umezawa T."/>
            <person name="Bhattacharyya M.K."/>
            <person name="Sandhu D."/>
            <person name="Valliyodan B."/>
            <person name="Lindquist E."/>
            <person name="Peto M."/>
            <person name="Grant D."/>
            <person name="Shu S."/>
            <person name="Goodstein D."/>
            <person name="Barry K."/>
            <person name="Futrell-Griggs M."/>
            <person name="Abernathy B."/>
            <person name="Du J."/>
            <person name="Tian Z."/>
            <person name="Zhu L."/>
            <person name="Gill N."/>
            <person name="Joshi T."/>
            <person name="Libault M."/>
            <person name="Sethuraman A."/>
            <person name="Zhang X.-C."/>
            <person name="Shinozaki K."/>
            <person name="Nguyen H.T."/>
            <person name="Wing R.A."/>
            <person name="Cregan P."/>
            <person name="Specht J."/>
            <person name="Grimwood J."/>
            <person name="Rokhsar D."/>
            <person name="Stacey G."/>
            <person name="Shoemaker R.C."/>
            <person name="Jackson S.A."/>
        </authorList>
    </citation>
    <scope>NUCLEOTIDE SEQUENCE</scope>
    <source>
        <strain evidence="2">cv. Williams 82</strain>
        <tissue evidence="1">Callus</tissue>
    </source>
</reference>
<accession>A0A0R0IQF7</accession>